<dbReference type="Gene3D" id="3.40.532.10">
    <property type="entry name" value="Peptidase C12, ubiquitin carboxyl-terminal hydrolase"/>
    <property type="match status" value="1"/>
</dbReference>
<keyword evidence="15" id="KW-1185">Reference proteome</keyword>
<dbReference type="Pfam" id="PF00025">
    <property type="entry name" value="Arf"/>
    <property type="match status" value="1"/>
</dbReference>
<dbReference type="GO" id="GO:0005525">
    <property type="term" value="F:GTP binding"/>
    <property type="evidence" value="ECO:0007669"/>
    <property type="project" value="UniProtKB-KW"/>
</dbReference>
<feature type="binding site" evidence="9">
    <location>
        <begin position="266"/>
        <end position="273"/>
    </location>
    <ligand>
        <name>GTP</name>
        <dbReference type="ChEBI" id="CHEBI:37565"/>
    </ligand>
</feature>
<sequence>MSSLTDPNVPKDRPAFIPLEANPQLMTSLIHKLGVSEALQIHDVYSLTDPDLLAFLPRPALALLLVFPVSATYESARIAEDSLVEDYNGKGDGEPVLWWRQTIRNACGLMGLLHAVTNGPARSFIQDGSTLDEVIKKSTPLGRLERAQVLEETPALATAHKDAASEGDTPAPAAEDDIDLHYVCFAKGNDGALWELDGRRRGPIRRGDLNENEDVLSEKALNLGPLEFLKRGGEDLSSVLIPIAMLRSIARWLLGNGPENVGVLIGNDAAGKTTLLYQLKLGEHVQAIPTIGFNVETIEYSDGGKITLWDVGGCDKIRPLIRHYISQDRFIIFVHDCTDTERLDYSLEQLHAGAQWMLDAGCRYMWVLFNKQDVLPPAEKESIVDDLRARFESELSQYQDKFCAKIMDTPGLSAATGAQLDVVMRDVRETLQKTPKPVQKSTQEQIAKLEQGPSEQELVERIKTLNTTSLGPDEFWRSFMRGELDSWDHYSHLRAGYFVMFEGMSRKASLLECASQFLACLKKLRAKNPERFRNTAHRTMTIFWLYHIQLAAVAYQADRNLKEFPSRADFGEIVLFTPSLMNSGLWKAYYSKDLLFSPEVRDNWHLPDLQRLPSFKLRAPDSKADVMEMEDDSYRLPRFAFAVVQKTLSSKLRRGGVVKQALETLQTSTIRLRAFNNTIPPYSETQAYFWIQYIHSLLKSLEINHTSPSSPPTFEVPGTMLTFEAFKTLFDLSGAEWKTYYTPKVWDGIPARMNFVNPDKKSLPNFFASPSRAKMELARVRMVNAATHRFTAPPELPPQDELEFAAAVLIDEANLEGNLSIASHASLLQHLYRRLSTSSPPKQGGNQHPPSVAVETALELAETLGTTQSMFWVQQTQIAMANAAGTLSFEDFVSKNSHLAYEDLPLLHYSPELWGSTEAKEMFVPPDRRPLSSIVRKAL</sequence>
<dbReference type="PROSITE" id="PS51417">
    <property type="entry name" value="ARF"/>
    <property type="match status" value="1"/>
</dbReference>
<evidence type="ECO:0000256" key="5">
    <source>
        <dbReference type="ARBA" id="ARBA00022786"/>
    </source>
</evidence>
<dbReference type="PANTHER" id="PTHR10589:SF17">
    <property type="entry name" value="UBIQUITIN CARBOXYL-TERMINAL HYDROLASE"/>
    <property type="match status" value="1"/>
</dbReference>
<comment type="similarity">
    <text evidence="2 11 12">Belongs to the peptidase C12 family.</text>
</comment>
<keyword evidence="7 11" id="KW-0788">Thiol protease</keyword>
<dbReference type="InterPro" id="IPR027417">
    <property type="entry name" value="P-loop_NTPase"/>
</dbReference>
<evidence type="ECO:0000313" key="15">
    <source>
        <dbReference type="Proteomes" id="UP000777438"/>
    </source>
</evidence>
<keyword evidence="10" id="KW-0460">Magnesium</keyword>
<evidence type="ECO:0000256" key="9">
    <source>
        <dbReference type="PIRSR" id="PIRSR606689-1"/>
    </source>
</evidence>
<feature type="binding site" evidence="9">
    <location>
        <begin position="370"/>
        <end position="373"/>
    </location>
    <ligand>
        <name>GTP</name>
        <dbReference type="ChEBI" id="CHEBI:37565"/>
    </ligand>
</feature>
<keyword evidence="4 9" id="KW-0547">Nucleotide-binding</keyword>
<evidence type="ECO:0000256" key="11">
    <source>
        <dbReference type="PROSITE-ProRule" id="PRU01393"/>
    </source>
</evidence>
<evidence type="ECO:0000256" key="6">
    <source>
        <dbReference type="ARBA" id="ARBA00022801"/>
    </source>
</evidence>
<dbReference type="EC" id="3.4.19.12" evidence="12"/>
<dbReference type="SUPFAM" id="SSF52540">
    <property type="entry name" value="P-loop containing nucleoside triphosphate hydrolases"/>
    <property type="match status" value="1"/>
</dbReference>
<dbReference type="GO" id="GO:0006511">
    <property type="term" value="P:ubiquitin-dependent protein catabolic process"/>
    <property type="evidence" value="ECO:0007669"/>
    <property type="project" value="UniProtKB-UniRule"/>
</dbReference>
<proteinExistence type="inferred from homology"/>
<feature type="binding site" evidence="10">
    <location>
        <position position="273"/>
    </location>
    <ligand>
        <name>Mg(2+)</name>
        <dbReference type="ChEBI" id="CHEBI:18420"/>
    </ligand>
</feature>
<dbReference type="GO" id="GO:0005737">
    <property type="term" value="C:cytoplasm"/>
    <property type="evidence" value="ECO:0007669"/>
    <property type="project" value="TreeGrafter"/>
</dbReference>
<dbReference type="GO" id="GO:0003924">
    <property type="term" value="F:GTPase activity"/>
    <property type="evidence" value="ECO:0007669"/>
    <property type="project" value="InterPro"/>
</dbReference>
<comment type="caution">
    <text evidence="14">The sequence shown here is derived from an EMBL/GenBank/DDBJ whole genome shotgun (WGS) entry which is preliminary data.</text>
</comment>
<reference evidence="14 15" key="1">
    <citation type="journal article" date="2021" name="Nat. Commun.">
        <title>Genetic determinants of endophytism in the Arabidopsis root mycobiome.</title>
        <authorList>
            <person name="Mesny F."/>
            <person name="Miyauchi S."/>
            <person name="Thiergart T."/>
            <person name="Pickel B."/>
            <person name="Atanasova L."/>
            <person name="Karlsson M."/>
            <person name="Huettel B."/>
            <person name="Barry K.W."/>
            <person name="Haridas S."/>
            <person name="Chen C."/>
            <person name="Bauer D."/>
            <person name="Andreopoulos W."/>
            <person name="Pangilinan J."/>
            <person name="LaButti K."/>
            <person name="Riley R."/>
            <person name="Lipzen A."/>
            <person name="Clum A."/>
            <person name="Drula E."/>
            <person name="Henrissat B."/>
            <person name="Kohler A."/>
            <person name="Grigoriev I.V."/>
            <person name="Martin F.M."/>
            <person name="Hacquard S."/>
        </authorList>
    </citation>
    <scope>NUCLEOTIDE SEQUENCE [LARGE SCALE GENOMIC DNA]</scope>
    <source>
        <strain evidence="14 15">MPI-CAGE-CH-0241</strain>
    </source>
</reference>
<dbReference type="GO" id="GO:0016579">
    <property type="term" value="P:protein deubiquitination"/>
    <property type="evidence" value="ECO:0007669"/>
    <property type="project" value="TreeGrafter"/>
</dbReference>
<evidence type="ECO:0000256" key="2">
    <source>
        <dbReference type="ARBA" id="ARBA00009326"/>
    </source>
</evidence>
<feature type="site" description="Important for enzyme activity" evidence="11">
    <location>
        <position position="197"/>
    </location>
</feature>
<dbReference type="Pfam" id="PF01088">
    <property type="entry name" value="Peptidase_C12"/>
    <property type="match status" value="1"/>
</dbReference>
<protein>
    <recommendedName>
        <fullName evidence="12">Ubiquitin carboxyl-terminal hydrolase</fullName>
        <ecNumber evidence="12">3.4.19.12</ecNumber>
    </recommendedName>
</protein>
<dbReference type="InterPro" id="IPR001578">
    <property type="entry name" value="Peptidase_C12_UCH"/>
</dbReference>
<accession>A0A9P8WB93</accession>
<dbReference type="GO" id="GO:0004843">
    <property type="term" value="F:cysteine-type deubiquitinase activity"/>
    <property type="evidence" value="ECO:0007669"/>
    <property type="project" value="UniProtKB-UniRule"/>
</dbReference>
<feature type="domain" description="UCH catalytic" evidence="13">
    <location>
        <begin position="15"/>
        <end position="245"/>
    </location>
</feature>
<dbReference type="PRINTS" id="PR00707">
    <property type="entry name" value="UBCTHYDRLASE"/>
</dbReference>
<dbReference type="EMBL" id="JAGPYM010000005">
    <property type="protein sequence ID" value="KAH6894611.1"/>
    <property type="molecule type" value="Genomic_DNA"/>
</dbReference>
<keyword evidence="5 11" id="KW-0833">Ubl conjugation pathway</keyword>
<evidence type="ECO:0000259" key="13">
    <source>
        <dbReference type="PROSITE" id="PS52048"/>
    </source>
</evidence>
<evidence type="ECO:0000313" key="14">
    <source>
        <dbReference type="EMBL" id="KAH6894611.1"/>
    </source>
</evidence>
<feature type="site" description="Transition state stabilizer" evidence="11">
    <location>
        <position position="101"/>
    </location>
</feature>
<keyword evidence="8 9" id="KW-0342">GTP-binding</keyword>
<dbReference type="InterPro" id="IPR006689">
    <property type="entry name" value="Small_GTPase_ARF/SAR"/>
</dbReference>
<dbReference type="InterPro" id="IPR038765">
    <property type="entry name" value="Papain-like_cys_pep_sf"/>
</dbReference>
<dbReference type="AlphaFoldDB" id="A0A9P8WB93"/>
<dbReference type="OrthoDB" id="427186at2759"/>
<feature type="binding site" evidence="10">
    <location>
        <position position="290"/>
    </location>
    <ligand>
        <name>Mg(2+)</name>
        <dbReference type="ChEBI" id="CHEBI:18420"/>
    </ligand>
</feature>
<dbReference type="PROSITE" id="PS52048">
    <property type="entry name" value="UCH_DOMAIN"/>
    <property type="match status" value="1"/>
</dbReference>
<dbReference type="Proteomes" id="UP000777438">
    <property type="component" value="Unassembled WGS sequence"/>
</dbReference>
<keyword evidence="6 11" id="KW-0378">Hydrolase</keyword>
<organism evidence="14 15">
    <name type="scientific">Thelonectria olida</name>
    <dbReference type="NCBI Taxonomy" id="1576542"/>
    <lineage>
        <taxon>Eukaryota</taxon>
        <taxon>Fungi</taxon>
        <taxon>Dikarya</taxon>
        <taxon>Ascomycota</taxon>
        <taxon>Pezizomycotina</taxon>
        <taxon>Sordariomycetes</taxon>
        <taxon>Hypocreomycetidae</taxon>
        <taxon>Hypocreales</taxon>
        <taxon>Nectriaceae</taxon>
        <taxon>Thelonectria</taxon>
    </lineage>
</organism>
<evidence type="ECO:0000256" key="8">
    <source>
        <dbReference type="ARBA" id="ARBA00023134"/>
    </source>
</evidence>
<dbReference type="GO" id="GO:0046872">
    <property type="term" value="F:metal ion binding"/>
    <property type="evidence" value="ECO:0007669"/>
    <property type="project" value="UniProtKB-KW"/>
</dbReference>
<feature type="binding site" evidence="9">
    <location>
        <position position="313"/>
    </location>
    <ligand>
        <name>GTP</name>
        <dbReference type="ChEBI" id="CHEBI:37565"/>
    </ligand>
</feature>
<evidence type="ECO:0000256" key="3">
    <source>
        <dbReference type="ARBA" id="ARBA00022670"/>
    </source>
</evidence>
<evidence type="ECO:0000256" key="1">
    <source>
        <dbReference type="ARBA" id="ARBA00000707"/>
    </source>
</evidence>
<dbReference type="InterPro" id="IPR036959">
    <property type="entry name" value="Peptidase_C12_UCH_sf"/>
</dbReference>
<keyword evidence="3 11" id="KW-0645">Protease</keyword>
<gene>
    <name evidence="14" type="ORF">B0T10DRAFT_527343</name>
</gene>
<keyword evidence="10" id="KW-0479">Metal-binding</keyword>
<comment type="catalytic activity">
    <reaction evidence="1 11 12">
        <text>Thiol-dependent hydrolysis of ester, thioester, amide, peptide and isopeptide bonds formed by the C-terminal Gly of ubiquitin (a 76-residue protein attached to proteins as an intracellular targeting signal).</text>
        <dbReference type="EC" id="3.4.19.12"/>
    </reaction>
</comment>
<evidence type="ECO:0000256" key="7">
    <source>
        <dbReference type="ARBA" id="ARBA00022807"/>
    </source>
</evidence>
<evidence type="ECO:0000256" key="10">
    <source>
        <dbReference type="PIRSR" id="PIRSR606689-2"/>
    </source>
</evidence>
<dbReference type="SUPFAM" id="SSF54001">
    <property type="entry name" value="Cysteine proteinases"/>
    <property type="match status" value="1"/>
</dbReference>
<dbReference type="PANTHER" id="PTHR10589">
    <property type="entry name" value="UBIQUITIN CARBOXYL-TERMINAL HYDROLASE"/>
    <property type="match status" value="1"/>
</dbReference>
<evidence type="ECO:0000256" key="4">
    <source>
        <dbReference type="ARBA" id="ARBA00022741"/>
    </source>
</evidence>
<evidence type="ECO:0000256" key="12">
    <source>
        <dbReference type="RuleBase" id="RU361215"/>
    </source>
</evidence>
<feature type="active site" description="Proton donor" evidence="11">
    <location>
        <position position="181"/>
    </location>
</feature>
<dbReference type="FunFam" id="3.40.532.10:FF:000008">
    <property type="entry name" value="Ubiquitin carboxyl-terminal hydrolase"/>
    <property type="match status" value="1"/>
</dbReference>
<feature type="active site" description="Nucleophile" evidence="11">
    <location>
        <position position="107"/>
    </location>
</feature>
<name>A0A9P8WB93_9HYPO</name>
<dbReference type="Gene3D" id="3.40.50.300">
    <property type="entry name" value="P-loop containing nucleotide triphosphate hydrolases"/>
    <property type="match status" value="1"/>
</dbReference>
<dbReference type="SMART" id="SM00177">
    <property type="entry name" value="ARF"/>
    <property type="match status" value="1"/>
</dbReference>